<dbReference type="CDD" id="cd01920">
    <property type="entry name" value="cyclophilin_EcCYP_like"/>
    <property type="match status" value="1"/>
</dbReference>
<keyword evidence="2 4" id="KW-0697">Rotamase</keyword>
<feature type="domain" description="PPIase cyclophilin-type" evidence="5">
    <location>
        <begin position="30"/>
        <end position="187"/>
    </location>
</feature>
<dbReference type="PRINTS" id="PR00153">
    <property type="entry name" value="CSAPPISMRASE"/>
</dbReference>
<comment type="similarity">
    <text evidence="1 4">Belongs to the cyclophilin-type PPIase family.</text>
</comment>
<dbReference type="GO" id="GO:0006457">
    <property type="term" value="P:protein folding"/>
    <property type="evidence" value="ECO:0007669"/>
    <property type="project" value="InterPro"/>
</dbReference>
<dbReference type="GO" id="GO:0003755">
    <property type="term" value="F:peptidyl-prolyl cis-trans isomerase activity"/>
    <property type="evidence" value="ECO:0007669"/>
    <property type="project" value="UniProtKB-UniRule"/>
</dbReference>
<dbReference type="InterPro" id="IPR020892">
    <property type="entry name" value="Cyclophilin-type_PPIase_CS"/>
</dbReference>
<evidence type="ECO:0000256" key="3">
    <source>
        <dbReference type="ARBA" id="ARBA00023235"/>
    </source>
</evidence>
<evidence type="ECO:0000256" key="4">
    <source>
        <dbReference type="RuleBase" id="RU363019"/>
    </source>
</evidence>
<feature type="signal peptide" evidence="4">
    <location>
        <begin position="1"/>
        <end position="21"/>
    </location>
</feature>
<dbReference type="SUPFAM" id="SSF50891">
    <property type="entry name" value="Cyclophilin-like"/>
    <property type="match status" value="1"/>
</dbReference>
<evidence type="ECO:0000313" key="7">
    <source>
        <dbReference type="Proteomes" id="UP000198814"/>
    </source>
</evidence>
<accession>A0A1H8RZI0</accession>
<dbReference type="Pfam" id="PF00160">
    <property type="entry name" value="Pro_isomerase"/>
    <property type="match status" value="1"/>
</dbReference>
<dbReference type="InterPro" id="IPR002130">
    <property type="entry name" value="Cyclophilin-type_PPIase_dom"/>
</dbReference>
<keyword evidence="4" id="KW-0732">Signal</keyword>
<dbReference type="InterPro" id="IPR044665">
    <property type="entry name" value="E_coli_cyclophilin_A-like"/>
</dbReference>
<evidence type="ECO:0000256" key="1">
    <source>
        <dbReference type="ARBA" id="ARBA00007365"/>
    </source>
</evidence>
<dbReference type="Proteomes" id="UP000198814">
    <property type="component" value="Unassembled WGS sequence"/>
</dbReference>
<dbReference type="Gene3D" id="2.40.100.10">
    <property type="entry name" value="Cyclophilin-like"/>
    <property type="match status" value="1"/>
</dbReference>
<comment type="function">
    <text evidence="4">PPIases accelerate the folding of proteins. It catalyzes the cis-trans isomerization of proline imidic peptide bonds in oligopeptides.</text>
</comment>
<keyword evidence="3 4" id="KW-0413">Isomerase</keyword>
<evidence type="ECO:0000259" key="5">
    <source>
        <dbReference type="PROSITE" id="PS50072"/>
    </source>
</evidence>
<organism evidence="6 7">
    <name type="scientific">Nitrosomonas oligotropha</name>
    <dbReference type="NCBI Taxonomy" id="42354"/>
    <lineage>
        <taxon>Bacteria</taxon>
        <taxon>Pseudomonadati</taxon>
        <taxon>Pseudomonadota</taxon>
        <taxon>Betaproteobacteria</taxon>
        <taxon>Nitrosomonadales</taxon>
        <taxon>Nitrosomonadaceae</taxon>
        <taxon>Nitrosomonas</taxon>
    </lineage>
</organism>
<sequence length="196" mass="21272">MHRCQILIFLLLIALCLPVHASETRVEMKTNLGSIVLELYPEKAPKTVENFLQYVDDGFYKNTVFHRVIAGFMIQGGGFDTALKQKPARSPIQNEADNGLKNEPGTIAMARTSDPHSASAQFFINVANNAFLNYKAPTQNGYGYAVFGKVVSGMEVVNKIASLPTGSGGPFGGDVPKNSVVIEDVIKLPALEKNTQ</sequence>
<keyword evidence="7" id="KW-1185">Reference proteome</keyword>
<dbReference type="STRING" id="42354.SAMN05216333_11612"/>
<dbReference type="EC" id="5.2.1.8" evidence="4"/>
<dbReference type="PANTHER" id="PTHR43246">
    <property type="entry name" value="PEPTIDYL-PROLYL CIS-TRANS ISOMERASE CYP38, CHLOROPLASTIC"/>
    <property type="match status" value="1"/>
</dbReference>
<dbReference type="PROSITE" id="PS00170">
    <property type="entry name" value="CSA_PPIASE_1"/>
    <property type="match status" value="1"/>
</dbReference>
<proteinExistence type="inferred from homology"/>
<dbReference type="EMBL" id="FODO01000016">
    <property type="protein sequence ID" value="SEO71363.1"/>
    <property type="molecule type" value="Genomic_DNA"/>
</dbReference>
<evidence type="ECO:0000256" key="2">
    <source>
        <dbReference type="ARBA" id="ARBA00023110"/>
    </source>
</evidence>
<dbReference type="OrthoDB" id="9807797at2"/>
<gene>
    <name evidence="6" type="ORF">SAMN05216333_11612</name>
</gene>
<name>A0A1H8RZI0_9PROT</name>
<dbReference type="PROSITE" id="PS50072">
    <property type="entry name" value="CSA_PPIASE_2"/>
    <property type="match status" value="1"/>
</dbReference>
<reference evidence="7" key="1">
    <citation type="submission" date="2016-10" db="EMBL/GenBank/DDBJ databases">
        <authorList>
            <person name="Varghese N."/>
            <person name="Submissions S."/>
        </authorList>
    </citation>
    <scope>NUCLEOTIDE SEQUENCE [LARGE SCALE GENOMIC DNA]</scope>
    <source>
        <strain evidence="7">Nm76</strain>
    </source>
</reference>
<dbReference type="AlphaFoldDB" id="A0A1H8RZI0"/>
<feature type="chain" id="PRO_5011331575" description="Peptidyl-prolyl cis-trans isomerase" evidence="4">
    <location>
        <begin position="22"/>
        <end position="196"/>
    </location>
</feature>
<dbReference type="InterPro" id="IPR029000">
    <property type="entry name" value="Cyclophilin-like_dom_sf"/>
</dbReference>
<comment type="catalytic activity">
    <reaction evidence="4">
        <text>[protein]-peptidylproline (omega=180) = [protein]-peptidylproline (omega=0)</text>
        <dbReference type="Rhea" id="RHEA:16237"/>
        <dbReference type="Rhea" id="RHEA-COMP:10747"/>
        <dbReference type="Rhea" id="RHEA-COMP:10748"/>
        <dbReference type="ChEBI" id="CHEBI:83833"/>
        <dbReference type="ChEBI" id="CHEBI:83834"/>
        <dbReference type="EC" id="5.2.1.8"/>
    </reaction>
</comment>
<protein>
    <recommendedName>
        <fullName evidence="4">Peptidyl-prolyl cis-trans isomerase</fullName>
        <shortName evidence="4">PPIase</shortName>
        <ecNumber evidence="4">5.2.1.8</ecNumber>
    </recommendedName>
</protein>
<evidence type="ECO:0000313" key="6">
    <source>
        <dbReference type="EMBL" id="SEO71363.1"/>
    </source>
</evidence>
<dbReference type="RefSeq" id="WP_090319675.1">
    <property type="nucleotide sequence ID" value="NZ_FNOE01000015.1"/>
</dbReference>